<sequence length="993" mass="108862">MDSDRTISNPSDGLGDGIQKIRALNGRTSGPTRRSTKGQWTPEEDEILRRAVQRFKGKNWKKIAECFKDRTDVQCLHRWQKVLNPELVKGPWSKEEDEIIVELVNKFGPKKWSTIAQHLPGRIGKQCRERGMDTRRGVGFDSCSSDLWEQMGRANEILAWEGLPQVGPQNQPIQSSSLRISGDDSGPKGTEAEEISECSQDSTVAGRFQSVGEMANVVLYTREELQSAEVSGSRKEPNSSPASCSEPYYPSMEDPSFSMTEMSHGIDCTTKYLQQSFLHDAEATMSGDYHFDLHDIPSTSSILLERESSSMQSYCLGTNESHAVAGIPLQTSGGFTTSASMGNMHMGSDKPEHMLISDDECCRVLFSEAMNDKCFSLRNFDLGGCSGQILCQSSNVQISGAGGSTLSQLHRPSSSDVTGTSCSQSFFSSLVSADDVPLIFGGDPNTLFVVQEQEYATCSRDGFIYTNDSANSPCNDGIDMTGIQEQLDILKNPSKLVAVNNFGSSSETQACPVDARPNVDKNEQDAGALCYEPPRFPSFDDPFFSCDLIQSGSEMQQEYSPLGIRQLMMPSMNCLTPFRLWDSPTRDSSPDAVLKSAAKTFTGTPSILKKRHRELLSPLSDRRKDKKLETDMTTSLTREFSRLDVVVDDSRGHKASLQFPSPNQSRNSAEPSEDKENQVCSERDSEKVSSNTAFSEDRNTGKVFCDNELQENTKQGASEVEDKTQNDVESTSQPPSAVLLEHNMNDLQLFSPKQVGFKASTPRNKHLKSFEPSPNQGISLKSSSSIQSASFSSPSLSGKKLKIHPVAETCGQRNSSLALPEVTGSSAGTDFTVETFSIFGETPFKRSIESPSAWKSPWFINSFIAGPRVDTDITIEDIGYFMSPGDRSYDAVGLMKQISEQTAAAYANAQEVLGNETPKTLLKGKLNPDSQEQEKNKLPSNRSSLPQNVLAECRVLDFSECGTPGKKAEHGKSSTGNGISFSSPSSYLLKSCR</sequence>
<evidence type="ECO:0000313" key="10">
    <source>
        <dbReference type="EMBL" id="PON76514.1"/>
    </source>
</evidence>
<feature type="domain" description="Myb-like" evidence="8">
    <location>
        <begin position="84"/>
        <end position="130"/>
    </location>
</feature>
<feature type="domain" description="Myb-like" evidence="8">
    <location>
        <begin position="32"/>
        <end position="83"/>
    </location>
</feature>
<dbReference type="CDD" id="cd00167">
    <property type="entry name" value="SANT"/>
    <property type="match status" value="2"/>
</dbReference>
<gene>
    <name evidence="10" type="ORF">PanWU01x14_035680</name>
</gene>
<dbReference type="GO" id="GO:0019185">
    <property type="term" value="C:snRNA-activating protein complex"/>
    <property type="evidence" value="ECO:0007669"/>
    <property type="project" value="TreeGrafter"/>
</dbReference>
<evidence type="ECO:0000259" key="8">
    <source>
        <dbReference type="PROSITE" id="PS50090"/>
    </source>
</evidence>
<evidence type="ECO:0000256" key="2">
    <source>
        <dbReference type="ARBA" id="ARBA00022737"/>
    </source>
</evidence>
<keyword evidence="6" id="KW-0539">Nucleus</keyword>
<keyword evidence="11" id="KW-1185">Reference proteome</keyword>
<keyword evidence="4" id="KW-0238">DNA-binding</keyword>
<dbReference type="AlphaFoldDB" id="A0A2P5DT97"/>
<feature type="region of interest" description="Disordered" evidence="7">
    <location>
        <begin position="228"/>
        <end position="249"/>
    </location>
</feature>
<dbReference type="InterPro" id="IPR001005">
    <property type="entry name" value="SANT/Myb"/>
</dbReference>
<dbReference type="PANTHER" id="PTHR46621:SF1">
    <property type="entry name" value="SNRNA-ACTIVATING PROTEIN COMPLEX SUBUNIT 4"/>
    <property type="match status" value="1"/>
</dbReference>
<feature type="region of interest" description="Disordered" evidence="7">
    <location>
        <begin position="760"/>
        <end position="784"/>
    </location>
</feature>
<feature type="compositionally biased region" description="Low complexity" evidence="7">
    <location>
        <begin position="980"/>
        <end position="993"/>
    </location>
</feature>
<evidence type="ECO:0000256" key="3">
    <source>
        <dbReference type="ARBA" id="ARBA00023015"/>
    </source>
</evidence>
<feature type="compositionally biased region" description="Basic and acidic residues" evidence="7">
    <location>
        <begin position="672"/>
        <end position="687"/>
    </location>
</feature>
<keyword evidence="2" id="KW-0677">Repeat</keyword>
<dbReference type="STRING" id="3476.A0A2P5DT97"/>
<evidence type="ECO:0000313" key="11">
    <source>
        <dbReference type="Proteomes" id="UP000237105"/>
    </source>
</evidence>
<dbReference type="EMBL" id="JXTB01000018">
    <property type="protein sequence ID" value="PON76514.1"/>
    <property type="molecule type" value="Genomic_DNA"/>
</dbReference>
<feature type="region of interest" description="Disordered" evidence="7">
    <location>
        <begin position="918"/>
        <end position="944"/>
    </location>
</feature>
<feature type="compositionally biased region" description="Polar residues" evidence="7">
    <location>
        <begin position="1"/>
        <end position="11"/>
    </location>
</feature>
<dbReference type="GO" id="GO:0000978">
    <property type="term" value="F:RNA polymerase II cis-regulatory region sequence-specific DNA binding"/>
    <property type="evidence" value="ECO:0007669"/>
    <property type="project" value="TreeGrafter"/>
</dbReference>
<dbReference type="PROSITE" id="PS50090">
    <property type="entry name" value="MYB_LIKE"/>
    <property type="match status" value="2"/>
</dbReference>
<proteinExistence type="predicted"/>
<evidence type="ECO:0000256" key="4">
    <source>
        <dbReference type="ARBA" id="ARBA00023125"/>
    </source>
</evidence>
<dbReference type="GO" id="GO:0042795">
    <property type="term" value="P:snRNA transcription by RNA polymerase II"/>
    <property type="evidence" value="ECO:0007669"/>
    <property type="project" value="TreeGrafter"/>
</dbReference>
<evidence type="ECO:0000259" key="9">
    <source>
        <dbReference type="PROSITE" id="PS51294"/>
    </source>
</evidence>
<dbReference type="GO" id="GO:0001006">
    <property type="term" value="F:RNA polymerase III type 3 promoter sequence-specific DNA binding"/>
    <property type="evidence" value="ECO:0007669"/>
    <property type="project" value="TreeGrafter"/>
</dbReference>
<name>A0A2P5DT97_PARAD</name>
<protein>
    <submittedName>
        <fullName evidence="10">GAMYB transcription factor</fullName>
    </submittedName>
</protein>
<evidence type="ECO:0000256" key="5">
    <source>
        <dbReference type="ARBA" id="ARBA00023163"/>
    </source>
</evidence>
<dbReference type="FunFam" id="1.10.10.60:FF:000010">
    <property type="entry name" value="Transcriptional activator Myb isoform A"/>
    <property type="match status" value="1"/>
</dbReference>
<dbReference type="InterPro" id="IPR051575">
    <property type="entry name" value="Myb-like_DNA-bd"/>
</dbReference>
<dbReference type="Gene3D" id="1.10.10.60">
    <property type="entry name" value="Homeodomain-like"/>
    <property type="match status" value="2"/>
</dbReference>
<dbReference type="InterPro" id="IPR017930">
    <property type="entry name" value="Myb_dom"/>
</dbReference>
<dbReference type="GO" id="GO:0005634">
    <property type="term" value="C:nucleus"/>
    <property type="evidence" value="ECO:0007669"/>
    <property type="project" value="UniProtKB-SubCell"/>
</dbReference>
<feature type="compositionally biased region" description="Polar residues" evidence="7">
    <location>
        <begin position="167"/>
        <end position="179"/>
    </location>
</feature>
<dbReference type="PROSITE" id="PS51294">
    <property type="entry name" value="HTH_MYB"/>
    <property type="match status" value="2"/>
</dbReference>
<dbReference type="Pfam" id="PF13921">
    <property type="entry name" value="Myb_DNA-bind_6"/>
    <property type="match status" value="1"/>
</dbReference>
<evidence type="ECO:0000256" key="7">
    <source>
        <dbReference type="SAM" id="MobiDB-lite"/>
    </source>
</evidence>
<feature type="compositionally biased region" description="Polar residues" evidence="7">
    <location>
        <begin position="26"/>
        <end position="39"/>
    </location>
</feature>
<keyword evidence="5" id="KW-0804">Transcription</keyword>
<dbReference type="SMART" id="SM00717">
    <property type="entry name" value="SANT"/>
    <property type="match status" value="2"/>
</dbReference>
<feature type="region of interest" description="Disordered" evidence="7">
    <location>
        <begin position="1"/>
        <end position="43"/>
    </location>
</feature>
<dbReference type="PANTHER" id="PTHR46621">
    <property type="entry name" value="SNRNA-ACTIVATING PROTEIN COMPLEX SUBUNIT 4"/>
    <property type="match status" value="1"/>
</dbReference>
<feature type="region of interest" description="Disordered" evidence="7">
    <location>
        <begin position="165"/>
        <end position="201"/>
    </location>
</feature>
<feature type="compositionally biased region" description="Polar residues" evidence="7">
    <location>
        <begin position="658"/>
        <end position="670"/>
    </location>
</feature>
<reference evidence="11" key="1">
    <citation type="submission" date="2016-06" db="EMBL/GenBank/DDBJ databases">
        <title>Parallel loss of symbiosis genes in relatives of nitrogen-fixing non-legume Parasponia.</title>
        <authorList>
            <person name="Van Velzen R."/>
            <person name="Holmer R."/>
            <person name="Bu F."/>
            <person name="Rutten L."/>
            <person name="Van Zeijl A."/>
            <person name="Liu W."/>
            <person name="Santuari L."/>
            <person name="Cao Q."/>
            <person name="Sharma T."/>
            <person name="Shen D."/>
            <person name="Roswanjaya Y."/>
            <person name="Wardhani T."/>
            <person name="Kalhor M.S."/>
            <person name="Jansen J."/>
            <person name="Van den Hoogen J."/>
            <person name="Gungor B."/>
            <person name="Hartog M."/>
            <person name="Hontelez J."/>
            <person name="Verver J."/>
            <person name="Yang W.-C."/>
            <person name="Schijlen E."/>
            <person name="Repin R."/>
            <person name="Schilthuizen M."/>
            <person name="Schranz E."/>
            <person name="Heidstra R."/>
            <person name="Miyata K."/>
            <person name="Fedorova E."/>
            <person name="Kohlen W."/>
            <person name="Bisseling T."/>
            <person name="Smit S."/>
            <person name="Geurts R."/>
        </authorList>
    </citation>
    <scope>NUCLEOTIDE SEQUENCE [LARGE SCALE GENOMIC DNA]</scope>
    <source>
        <strain evidence="11">cv. WU1-14</strain>
    </source>
</reference>
<evidence type="ECO:0000256" key="1">
    <source>
        <dbReference type="ARBA" id="ARBA00004123"/>
    </source>
</evidence>
<dbReference type="GO" id="GO:0042796">
    <property type="term" value="P:snRNA transcription by RNA polymerase III"/>
    <property type="evidence" value="ECO:0007669"/>
    <property type="project" value="TreeGrafter"/>
</dbReference>
<feature type="region of interest" description="Disordered" evidence="7">
    <location>
        <begin position="653"/>
        <end position="706"/>
    </location>
</feature>
<dbReference type="OrthoDB" id="2143914at2759"/>
<comment type="subcellular location">
    <subcellularLocation>
        <location evidence="1">Nucleus</location>
    </subcellularLocation>
</comment>
<dbReference type="Proteomes" id="UP000237105">
    <property type="component" value="Unassembled WGS sequence"/>
</dbReference>
<dbReference type="FunFam" id="1.10.10.60:FF:000016">
    <property type="entry name" value="Transcriptional activator Myb isoform A"/>
    <property type="match status" value="1"/>
</dbReference>
<feature type="domain" description="HTH myb-type" evidence="9">
    <location>
        <begin position="32"/>
        <end position="87"/>
    </location>
</feature>
<accession>A0A2P5DT97</accession>
<dbReference type="InterPro" id="IPR009057">
    <property type="entry name" value="Homeodomain-like_sf"/>
</dbReference>
<keyword evidence="3" id="KW-0805">Transcription regulation</keyword>
<comment type="caution">
    <text evidence="10">The sequence shown here is derived from an EMBL/GenBank/DDBJ whole genome shotgun (WGS) entry which is preliminary data.</text>
</comment>
<feature type="region of interest" description="Disordered" evidence="7">
    <location>
        <begin position="713"/>
        <end position="732"/>
    </location>
</feature>
<dbReference type="SUPFAM" id="SSF46689">
    <property type="entry name" value="Homeodomain-like"/>
    <property type="match status" value="2"/>
</dbReference>
<evidence type="ECO:0000256" key="6">
    <source>
        <dbReference type="ARBA" id="ARBA00023242"/>
    </source>
</evidence>
<organism evidence="10 11">
    <name type="scientific">Parasponia andersonii</name>
    <name type="common">Sponia andersonii</name>
    <dbReference type="NCBI Taxonomy" id="3476"/>
    <lineage>
        <taxon>Eukaryota</taxon>
        <taxon>Viridiplantae</taxon>
        <taxon>Streptophyta</taxon>
        <taxon>Embryophyta</taxon>
        <taxon>Tracheophyta</taxon>
        <taxon>Spermatophyta</taxon>
        <taxon>Magnoliopsida</taxon>
        <taxon>eudicotyledons</taxon>
        <taxon>Gunneridae</taxon>
        <taxon>Pentapetalae</taxon>
        <taxon>rosids</taxon>
        <taxon>fabids</taxon>
        <taxon>Rosales</taxon>
        <taxon>Cannabaceae</taxon>
        <taxon>Parasponia</taxon>
    </lineage>
</organism>
<feature type="region of interest" description="Disordered" evidence="7">
    <location>
        <begin position="964"/>
        <end position="993"/>
    </location>
</feature>
<feature type="domain" description="HTH myb-type" evidence="9">
    <location>
        <begin position="88"/>
        <end position="139"/>
    </location>
</feature>